<gene>
    <name evidence="1" type="ORF">ENSA7_23750</name>
</gene>
<evidence type="ECO:0008006" key="3">
    <source>
        <dbReference type="Google" id="ProtNLM"/>
    </source>
</evidence>
<name>A0A2S9YS68_9BACT</name>
<protein>
    <recommendedName>
        <fullName evidence="3">STAS domain-containing protein</fullName>
    </recommendedName>
</protein>
<dbReference type="AlphaFoldDB" id="A0A2S9YS68"/>
<dbReference type="EMBL" id="PVNL01000047">
    <property type="protein sequence ID" value="PRQ07936.1"/>
    <property type="molecule type" value="Genomic_DNA"/>
</dbReference>
<dbReference type="Pfam" id="PF11964">
    <property type="entry name" value="SpoIIAA-like"/>
    <property type="match status" value="1"/>
</dbReference>
<dbReference type="Gene3D" id="3.40.50.10600">
    <property type="entry name" value="SpoIIaa-like domains"/>
    <property type="match status" value="1"/>
</dbReference>
<proteinExistence type="predicted"/>
<dbReference type="InterPro" id="IPR021866">
    <property type="entry name" value="SpoIIAA-like"/>
</dbReference>
<dbReference type="SUPFAM" id="SSF52091">
    <property type="entry name" value="SpoIIaa-like"/>
    <property type="match status" value="1"/>
</dbReference>
<accession>A0A2S9YS68</accession>
<dbReference type="RefSeq" id="WP_106089398.1">
    <property type="nucleotide sequence ID" value="NZ_PVNL01000047.1"/>
</dbReference>
<evidence type="ECO:0000313" key="1">
    <source>
        <dbReference type="EMBL" id="PRQ07936.1"/>
    </source>
</evidence>
<dbReference type="Proteomes" id="UP000238823">
    <property type="component" value="Unassembled WGS sequence"/>
</dbReference>
<evidence type="ECO:0000313" key="2">
    <source>
        <dbReference type="Proteomes" id="UP000238823"/>
    </source>
</evidence>
<dbReference type="InterPro" id="IPR036513">
    <property type="entry name" value="STAS_dom_sf"/>
</dbReference>
<dbReference type="OrthoDB" id="5521129at2"/>
<reference evidence="1 2" key="1">
    <citation type="submission" date="2018-03" db="EMBL/GenBank/DDBJ databases">
        <title>Draft Genome Sequences of the Obligatory Marine Myxobacteria Enhygromyxa salina SWB007.</title>
        <authorList>
            <person name="Poehlein A."/>
            <person name="Moghaddam J.A."/>
            <person name="Harms H."/>
            <person name="Alanjari M."/>
            <person name="Koenig G.M."/>
            <person name="Daniel R."/>
            <person name="Schaeberle T.F."/>
        </authorList>
    </citation>
    <scope>NUCLEOTIDE SEQUENCE [LARGE SCALE GENOMIC DNA]</scope>
    <source>
        <strain evidence="1 2">SWB007</strain>
    </source>
</reference>
<dbReference type="InterPro" id="IPR038396">
    <property type="entry name" value="SpoIIAA-like_sf"/>
</dbReference>
<organism evidence="1 2">
    <name type="scientific">Enhygromyxa salina</name>
    <dbReference type="NCBI Taxonomy" id="215803"/>
    <lineage>
        <taxon>Bacteria</taxon>
        <taxon>Pseudomonadati</taxon>
        <taxon>Myxococcota</taxon>
        <taxon>Polyangia</taxon>
        <taxon>Nannocystales</taxon>
        <taxon>Nannocystaceae</taxon>
        <taxon>Enhygromyxa</taxon>
    </lineage>
</organism>
<sequence>MHYSQLRSDVTSTVEPGCGNADLLRLQLQGFIDVGMLSERLGDLIQRIEHHAPDAVLCDLRTASGYGPGTPALAREWFMLACRAGIRRVALVATSSVLRTAALALSHNLNLELCCFLGEAQALAWLGERRPVGNSGNSDARVLESSLDASLDAGDVNDLQLVASRVE</sequence>
<comment type="caution">
    <text evidence="1">The sequence shown here is derived from an EMBL/GenBank/DDBJ whole genome shotgun (WGS) entry which is preliminary data.</text>
</comment>